<keyword evidence="2" id="KW-1185">Reference proteome</keyword>
<sequence>MGEQHRSLVSVPQSEHEVHGGFEVGDSSEDTIQRQRCISPPPPLMLPFGKKICTWKIGTSISRLSSIYTVAMKATCTSRRVFQLLDRLSSMPESGKKCPIKDSSTQKHTHG</sequence>
<proteinExistence type="predicted"/>
<dbReference type="EMBL" id="CM042011">
    <property type="protein sequence ID" value="KAI3767112.1"/>
    <property type="molecule type" value="Genomic_DNA"/>
</dbReference>
<organism evidence="1 2">
    <name type="scientific">Cichorium intybus</name>
    <name type="common">Chicory</name>
    <dbReference type="NCBI Taxonomy" id="13427"/>
    <lineage>
        <taxon>Eukaryota</taxon>
        <taxon>Viridiplantae</taxon>
        <taxon>Streptophyta</taxon>
        <taxon>Embryophyta</taxon>
        <taxon>Tracheophyta</taxon>
        <taxon>Spermatophyta</taxon>
        <taxon>Magnoliopsida</taxon>
        <taxon>eudicotyledons</taxon>
        <taxon>Gunneridae</taxon>
        <taxon>Pentapetalae</taxon>
        <taxon>asterids</taxon>
        <taxon>campanulids</taxon>
        <taxon>Asterales</taxon>
        <taxon>Asteraceae</taxon>
        <taxon>Cichorioideae</taxon>
        <taxon>Cichorieae</taxon>
        <taxon>Cichoriinae</taxon>
        <taxon>Cichorium</taxon>
    </lineage>
</organism>
<comment type="caution">
    <text evidence="1">The sequence shown here is derived from an EMBL/GenBank/DDBJ whole genome shotgun (WGS) entry which is preliminary data.</text>
</comment>
<reference evidence="1 2" key="2">
    <citation type="journal article" date="2022" name="Mol. Ecol. Resour.">
        <title>The genomes of chicory, endive, great burdock and yacon provide insights into Asteraceae paleo-polyploidization history and plant inulin production.</title>
        <authorList>
            <person name="Fan W."/>
            <person name="Wang S."/>
            <person name="Wang H."/>
            <person name="Wang A."/>
            <person name="Jiang F."/>
            <person name="Liu H."/>
            <person name="Zhao H."/>
            <person name="Xu D."/>
            <person name="Zhang Y."/>
        </authorList>
    </citation>
    <scope>NUCLEOTIDE SEQUENCE [LARGE SCALE GENOMIC DNA]</scope>
    <source>
        <strain evidence="2">cv. Punajuju</strain>
        <tissue evidence="1">Leaves</tissue>
    </source>
</reference>
<gene>
    <name evidence="1" type="ORF">L2E82_17198</name>
</gene>
<evidence type="ECO:0000313" key="1">
    <source>
        <dbReference type="EMBL" id="KAI3767112.1"/>
    </source>
</evidence>
<reference evidence="2" key="1">
    <citation type="journal article" date="2022" name="Mol. Ecol. Resour.">
        <title>The genomes of chicory, endive, great burdock and yacon provide insights into Asteraceae palaeo-polyploidization history and plant inulin production.</title>
        <authorList>
            <person name="Fan W."/>
            <person name="Wang S."/>
            <person name="Wang H."/>
            <person name="Wang A."/>
            <person name="Jiang F."/>
            <person name="Liu H."/>
            <person name="Zhao H."/>
            <person name="Xu D."/>
            <person name="Zhang Y."/>
        </authorList>
    </citation>
    <scope>NUCLEOTIDE SEQUENCE [LARGE SCALE GENOMIC DNA]</scope>
    <source>
        <strain evidence="2">cv. Punajuju</strain>
    </source>
</reference>
<evidence type="ECO:0000313" key="2">
    <source>
        <dbReference type="Proteomes" id="UP001055811"/>
    </source>
</evidence>
<dbReference type="Proteomes" id="UP001055811">
    <property type="component" value="Linkage Group LG03"/>
</dbReference>
<name>A0ACB9F8W9_CICIN</name>
<protein>
    <submittedName>
        <fullName evidence="1">Uncharacterized protein</fullName>
    </submittedName>
</protein>
<accession>A0ACB9F8W9</accession>